<dbReference type="PROSITE" id="PS00775">
    <property type="entry name" value="GLYCOSYL_HYDROL_F3"/>
    <property type="match status" value="1"/>
</dbReference>
<protein>
    <recommendedName>
        <fullName evidence="3">beta-N-acetylhexosaminidase</fullName>
        <ecNumber evidence="3">3.2.1.52</ecNumber>
    </recommendedName>
</protein>
<sequence>MVAVDHEGGRVQRFHEGFTQIPAAAVYGKHYTQDKQQAKLLARECGWLMAAECRGVGIDISFAPVLDIGKGVSGVIGDRAYHSKPEKIAELAHEYMSGMREAGMSATGKHFPGHGSVKEDSHTAQPIDERPFNDILMKDIIPFERMIYYGLAGIMPAHVIYPAIDELPAGYSKVWLQQVLRQRLNFQGMIFSDDLSMQAAGVAGDFSARASLALQAGCDMVLVCNHSRGAQQVLESLENYANPASQVRLIRMHGASDSLDRQALMASKQWRRVVDKIKRLGDAPNLELDV</sequence>
<reference evidence="7" key="1">
    <citation type="submission" date="2018-06" db="EMBL/GenBank/DDBJ databases">
        <authorList>
            <person name="Zhirakovskaya E."/>
        </authorList>
    </citation>
    <scope>NUCLEOTIDE SEQUENCE</scope>
</reference>
<evidence type="ECO:0000256" key="1">
    <source>
        <dbReference type="ARBA" id="ARBA00001231"/>
    </source>
</evidence>
<dbReference type="InterPro" id="IPR050226">
    <property type="entry name" value="NagZ_Beta-hexosaminidase"/>
</dbReference>
<dbReference type="GO" id="GO:0005975">
    <property type="term" value="P:carbohydrate metabolic process"/>
    <property type="evidence" value="ECO:0007669"/>
    <property type="project" value="InterPro"/>
</dbReference>
<evidence type="ECO:0000256" key="5">
    <source>
        <dbReference type="ARBA" id="ARBA00023295"/>
    </source>
</evidence>
<evidence type="ECO:0000313" key="7">
    <source>
        <dbReference type="EMBL" id="VAW68618.1"/>
    </source>
</evidence>
<comment type="catalytic activity">
    <reaction evidence="1">
        <text>Hydrolysis of terminal non-reducing N-acetyl-D-hexosamine residues in N-acetyl-beta-D-hexosaminides.</text>
        <dbReference type="EC" id="3.2.1.52"/>
    </reaction>
</comment>
<accession>A0A3B0XJW9</accession>
<evidence type="ECO:0000256" key="3">
    <source>
        <dbReference type="ARBA" id="ARBA00012663"/>
    </source>
</evidence>
<dbReference type="SUPFAM" id="SSF51445">
    <property type="entry name" value="(Trans)glycosidases"/>
    <property type="match status" value="1"/>
</dbReference>
<dbReference type="AlphaFoldDB" id="A0A3B0XJW9"/>
<dbReference type="NCBIfam" id="NF003740">
    <property type="entry name" value="PRK05337.1"/>
    <property type="match status" value="1"/>
</dbReference>
<gene>
    <name evidence="7" type="ORF">MNBD_GAMMA10-686</name>
</gene>
<dbReference type="InterPro" id="IPR036962">
    <property type="entry name" value="Glyco_hydro_3_N_sf"/>
</dbReference>
<organism evidence="7">
    <name type="scientific">hydrothermal vent metagenome</name>
    <dbReference type="NCBI Taxonomy" id="652676"/>
    <lineage>
        <taxon>unclassified sequences</taxon>
        <taxon>metagenomes</taxon>
        <taxon>ecological metagenomes</taxon>
    </lineage>
</organism>
<proteinExistence type="inferred from homology"/>
<keyword evidence="4 7" id="KW-0378">Hydrolase</keyword>
<feature type="domain" description="Glycoside hydrolase family 3 N-terminal" evidence="6">
    <location>
        <begin position="1"/>
        <end position="238"/>
    </location>
</feature>
<dbReference type="EMBL" id="UOFJ01000354">
    <property type="protein sequence ID" value="VAW68618.1"/>
    <property type="molecule type" value="Genomic_DNA"/>
</dbReference>
<dbReference type="Gene3D" id="3.20.20.300">
    <property type="entry name" value="Glycoside hydrolase, family 3, N-terminal domain"/>
    <property type="match status" value="1"/>
</dbReference>
<name>A0A3B0XJW9_9ZZZZ</name>
<comment type="similarity">
    <text evidence="2">Belongs to the glycosyl hydrolase 3 family.</text>
</comment>
<dbReference type="InterPro" id="IPR017853">
    <property type="entry name" value="GH"/>
</dbReference>
<dbReference type="PANTHER" id="PTHR30480:SF13">
    <property type="entry name" value="BETA-HEXOSAMINIDASE"/>
    <property type="match status" value="1"/>
</dbReference>
<dbReference type="EC" id="3.2.1.52" evidence="3"/>
<dbReference type="GO" id="GO:0004563">
    <property type="term" value="F:beta-N-acetylhexosaminidase activity"/>
    <property type="evidence" value="ECO:0007669"/>
    <property type="project" value="UniProtKB-EC"/>
</dbReference>
<dbReference type="PANTHER" id="PTHR30480">
    <property type="entry name" value="BETA-HEXOSAMINIDASE-RELATED"/>
    <property type="match status" value="1"/>
</dbReference>
<dbReference type="InterPro" id="IPR001764">
    <property type="entry name" value="Glyco_hydro_3_N"/>
</dbReference>
<evidence type="ECO:0000259" key="6">
    <source>
        <dbReference type="Pfam" id="PF00933"/>
    </source>
</evidence>
<evidence type="ECO:0000256" key="2">
    <source>
        <dbReference type="ARBA" id="ARBA00005336"/>
    </source>
</evidence>
<keyword evidence="5 7" id="KW-0326">Glycosidase</keyword>
<evidence type="ECO:0000256" key="4">
    <source>
        <dbReference type="ARBA" id="ARBA00022801"/>
    </source>
</evidence>
<dbReference type="GO" id="GO:0009254">
    <property type="term" value="P:peptidoglycan turnover"/>
    <property type="evidence" value="ECO:0007669"/>
    <property type="project" value="TreeGrafter"/>
</dbReference>
<dbReference type="InterPro" id="IPR019800">
    <property type="entry name" value="Glyco_hydro_3_AS"/>
</dbReference>
<dbReference type="Pfam" id="PF00933">
    <property type="entry name" value="Glyco_hydro_3"/>
    <property type="match status" value="1"/>
</dbReference>